<reference evidence="4" key="1">
    <citation type="submission" date="2022-08" db="EMBL/GenBank/DDBJ databases">
        <title>Mycobacterium kiyosense sp. nov., scotochromogenic slow-glowing species isolated from respiratory specimens.</title>
        <authorList>
            <person name="Fukano H."/>
            <person name="Kazumi Y."/>
            <person name="Sakagami N."/>
            <person name="Ato M."/>
            <person name="Mitarai S."/>
            <person name="Hoshino Y."/>
        </authorList>
    </citation>
    <scope>NUCLEOTIDE SEQUENCE</scope>
    <source>
        <strain evidence="4">1413</strain>
        <strain evidence="3">SRL2020-028</strain>
    </source>
</reference>
<dbReference type="Gene3D" id="3.40.50.12780">
    <property type="entry name" value="N-terminal domain of ligase-like"/>
    <property type="match status" value="1"/>
</dbReference>
<dbReference type="Pfam" id="PF13193">
    <property type="entry name" value="AMP-binding_C"/>
    <property type="match status" value="1"/>
</dbReference>
<protein>
    <submittedName>
        <fullName evidence="4">Cyclohexanecarboxylate-CoA ligase</fullName>
    </submittedName>
</protein>
<dbReference type="Proteomes" id="UP001064782">
    <property type="component" value="Unassembled WGS sequence"/>
</dbReference>
<dbReference type="Proteomes" id="UP001165663">
    <property type="component" value="Unassembled WGS sequence"/>
</dbReference>
<feature type="domain" description="AMP-binding enzyme C-terminal" evidence="2">
    <location>
        <begin position="436"/>
        <end position="512"/>
    </location>
</feature>
<evidence type="ECO:0000313" key="4">
    <source>
        <dbReference type="EMBL" id="GLD33060.1"/>
    </source>
</evidence>
<name>A0A9P3UWI9_9MYCO</name>
<keyword evidence="4" id="KW-0436">Ligase</keyword>
<keyword evidence="5" id="KW-1185">Reference proteome</keyword>
<dbReference type="Gene3D" id="3.30.300.30">
    <property type="match status" value="1"/>
</dbReference>
<evidence type="ECO:0000259" key="2">
    <source>
        <dbReference type="Pfam" id="PF13193"/>
    </source>
</evidence>
<dbReference type="EMBL" id="BRXE01000017">
    <property type="protein sequence ID" value="GLB82856.1"/>
    <property type="molecule type" value="Genomic_DNA"/>
</dbReference>
<sequence length="523" mass="55053">MIFIRRNVDAETLSQTDTFWGLVETAATAHPDRVVLADDYGRTLTTTQLRSAALDTAAAFAANGIGAGSMVSWQLPTTLETMVAMAALSRLGAVQNPILPLWRDHEVGFVTAQLNTEVMIVPGLWRGYDHVALAHSVTSGTIIVVDHGAVPDTGALRLPRGDAGALPAPPASADEPRWIYYSSGTTAAPKGIRHTDRSVIAGSAGVVEMVGATSDDVNPIAFPISHIGGAAMLAASLVTGMRLVLFDEFDPVTTPRAIAAHHPTLLGTATPFFVAYLAAQRAHGAERLFPKLRACLAGGAPITPELGQQVRETLSVPGVANSWGLTEFPVVTSPAFDADAAVLDHTVGPPVRGVRVRVVGSAGEQLPAGEEGELRLKGPQCFLGYVDPALDVAAFDGDGWFRSGDRGRLDTDGNVRITGRIKDAIIRNAENISALEIEGILASHPAVADVAVIGVPDQRTGERVCAIVVAEPGSQVTLSSLARHCAQLGLSRHKTPERLELVPALPRNSTGKVLKAQLRARFS</sequence>
<evidence type="ECO:0000313" key="5">
    <source>
        <dbReference type="Proteomes" id="UP001064782"/>
    </source>
</evidence>
<dbReference type="GO" id="GO:0031956">
    <property type="term" value="F:medium-chain fatty acid-CoA ligase activity"/>
    <property type="evidence" value="ECO:0007669"/>
    <property type="project" value="TreeGrafter"/>
</dbReference>
<dbReference type="GO" id="GO:0006631">
    <property type="term" value="P:fatty acid metabolic process"/>
    <property type="evidence" value="ECO:0007669"/>
    <property type="project" value="TreeGrafter"/>
</dbReference>
<dbReference type="PANTHER" id="PTHR43201">
    <property type="entry name" value="ACYL-COA SYNTHETASE"/>
    <property type="match status" value="1"/>
</dbReference>
<dbReference type="AlphaFoldDB" id="A0A9P3UWI9"/>
<proteinExistence type="predicted"/>
<feature type="domain" description="AMP-dependent synthetase/ligase" evidence="1">
    <location>
        <begin position="24"/>
        <end position="385"/>
    </location>
</feature>
<organism evidence="4 5">
    <name type="scientific">Mycobacterium kiyosense</name>
    <dbReference type="NCBI Taxonomy" id="2871094"/>
    <lineage>
        <taxon>Bacteria</taxon>
        <taxon>Bacillati</taxon>
        <taxon>Actinomycetota</taxon>
        <taxon>Actinomycetes</taxon>
        <taxon>Mycobacteriales</taxon>
        <taxon>Mycobacteriaceae</taxon>
        <taxon>Mycobacterium</taxon>
    </lineage>
</organism>
<dbReference type="PANTHER" id="PTHR43201:SF32">
    <property type="entry name" value="2-SUCCINYLBENZOATE--COA LIGASE, CHLOROPLASTIC_PEROXISOMAL"/>
    <property type="match status" value="1"/>
</dbReference>
<gene>
    <name evidence="4" type="ORF">Mkiyose1413_49430</name>
    <name evidence="3" type="ORF">SRL2020028_21120</name>
</gene>
<dbReference type="Pfam" id="PF00501">
    <property type="entry name" value="AMP-binding"/>
    <property type="match status" value="1"/>
</dbReference>
<dbReference type="SUPFAM" id="SSF56801">
    <property type="entry name" value="Acetyl-CoA synthetase-like"/>
    <property type="match status" value="1"/>
</dbReference>
<comment type="caution">
    <text evidence="4">The sequence shown here is derived from an EMBL/GenBank/DDBJ whole genome shotgun (WGS) entry which is preliminary data.</text>
</comment>
<dbReference type="EMBL" id="BRZI01000064">
    <property type="protein sequence ID" value="GLD33060.1"/>
    <property type="molecule type" value="Genomic_DNA"/>
</dbReference>
<accession>A0A9P3UWI9</accession>
<dbReference type="InterPro" id="IPR045851">
    <property type="entry name" value="AMP-bd_C_sf"/>
</dbReference>
<evidence type="ECO:0000259" key="1">
    <source>
        <dbReference type="Pfam" id="PF00501"/>
    </source>
</evidence>
<dbReference type="InterPro" id="IPR025110">
    <property type="entry name" value="AMP-bd_C"/>
</dbReference>
<evidence type="ECO:0000313" key="3">
    <source>
        <dbReference type="EMBL" id="GLB82856.1"/>
    </source>
</evidence>
<dbReference type="InterPro" id="IPR000873">
    <property type="entry name" value="AMP-dep_synth/lig_dom"/>
</dbReference>
<dbReference type="InterPro" id="IPR042099">
    <property type="entry name" value="ANL_N_sf"/>
</dbReference>